<reference evidence="9 10" key="1">
    <citation type="submission" date="2017-03" db="EMBL/GenBank/DDBJ databases">
        <authorList>
            <person name="Afonso C.L."/>
            <person name="Miller P.J."/>
            <person name="Scott M.A."/>
            <person name="Spackman E."/>
            <person name="Goraichik I."/>
            <person name="Dimitrov K.M."/>
            <person name="Suarez D.L."/>
            <person name="Swayne D.E."/>
        </authorList>
    </citation>
    <scope>NUCLEOTIDE SEQUENCE [LARGE SCALE GENOMIC DNA]</scope>
    <source>
        <strain evidence="9 10">CECT 7751</strain>
    </source>
</reference>
<keyword evidence="4" id="KW-1003">Cell membrane</keyword>
<comment type="similarity">
    <text evidence="2">Belongs to the binding-protein-dependent transport system permease family. FecCD subfamily.</text>
</comment>
<dbReference type="FunFam" id="1.10.3470.10:FF:000001">
    <property type="entry name" value="Vitamin B12 ABC transporter permease BtuC"/>
    <property type="match status" value="1"/>
</dbReference>
<dbReference type="AlphaFoldDB" id="A0A1X6YJT4"/>
<evidence type="ECO:0000256" key="8">
    <source>
        <dbReference type="SAM" id="Phobius"/>
    </source>
</evidence>
<dbReference type="Gene3D" id="1.10.3470.10">
    <property type="entry name" value="ABC transporter involved in vitamin B12 uptake, BtuC"/>
    <property type="match status" value="1"/>
</dbReference>
<feature type="transmembrane region" description="Helical" evidence="8">
    <location>
        <begin position="153"/>
        <end position="175"/>
    </location>
</feature>
<dbReference type="OrthoDB" id="9811975at2"/>
<feature type="transmembrane region" description="Helical" evidence="8">
    <location>
        <begin position="12"/>
        <end position="32"/>
    </location>
</feature>
<evidence type="ECO:0000313" key="10">
    <source>
        <dbReference type="Proteomes" id="UP000193963"/>
    </source>
</evidence>
<evidence type="ECO:0000256" key="6">
    <source>
        <dbReference type="ARBA" id="ARBA00022989"/>
    </source>
</evidence>
<gene>
    <name evidence="9" type="primary">yfiZ_2</name>
    <name evidence="9" type="ORF">PSM7751_00755</name>
</gene>
<proteinExistence type="inferred from homology"/>
<evidence type="ECO:0000256" key="5">
    <source>
        <dbReference type="ARBA" id="ARBA00022692"/>
    </source>
</evidence>
<evidence type="ECO:0000256" key="2">
    <source>
        <dbReference type="ARBA" id="ARBA00007935"/>
    </source>
</evidence>
<dbReference type="PANTHER" id="PTHR30472">
    <property type="entry name" value="FERRIC ENTEROBACTIN TRANSPORT SYSTEM PERMEASE PROTEIN"/>
    <property type="match status" value="1"/>
</dbReference>
<keyword evidence="10" id="KW-1185">Reference proteome</keyword>
<dbReference type="GO" id="GO:0005886">
    <property type="term" value="C:plasma membrane"/>
    <property type="evidence" value="ECO:0007669"/>
    <property type="project" value="UniProtKB-SubCell"/>
</dbReference>
<keyword evidence="3" id="KW-0813">Transport</keyword>
<evidence type="ECO:0000256" key="4">
    <source>
        <dbReference type="ARBA" id="ARBA00022475"/>
    </source>
</evidence>
<evidence type="ECO:0000313" key="9">
    <source>
        <dbReference type="EMBL" id="SLN23504.1"/>
    </source>
</evidence>
<feature type="transmembrane region" description="Helical" evidence="8">
    <location>
        <begin position="122"/>
        <end position="141"/>
    </location>
</feature>
<dbReference type="GO" id="GO:0033214">
    <property type="term" value="P:siderophore-iron import into cell"/>
    <property type="evidence" value="ECO:0007669"/>
    <property type="project" value="TreeGrafter"/>
</dbReference>
<evidence type="ECO:0000256" key="1">
    <source>
        <dbReference type="ARBA" id="ARBA00004651"/>
    </source>
</evidence>
<dbReference type="CDD" id="cd06550">
    <property type="entry name" value="TM_ABC_iron-siderophores_like"/>
    <property type="match status" value="1"/>
</dbReference>
<dbReference type="GO" id="GO:0022857">
    <property type="term" value="F:transmembrane transporter activity"/>
    <property type="evidence" value="ECO:0007669"/>
    <property type="project" value="InterPro"/>
</dbReference>
<dbReference type="InterPro" id="IPR000522">
    <property type="entry name" value="ABC_transptr_permease_BtuC"/>
</dbReference>
<organism evidence="9 10">
    <name type="scientific">Pseudooceanicola marinus</name>
    <dbReference type="NCBI Taxonomy" id="396013"/>
    <lineage>
        <taxon>Bacteria</taxon>
        <taxon>Pseudomonadati</taxon>
        <taxon>Pseudomonadota</taxon>
        <taxon>Alphaproteobacteria</taxon>
        <taxon>Rhodobacterales</taxon>
        <taxon>Paracoccaceae</taxon>
        <taxon>Pseudooceanicola</taxon>
    </lineage>
</organism>
<dbReference type="Pfam" id="PF01032">
    <property type="entry name" value="FecCD"/>
    <property type="match status" value="1"/>
</dbReference>
<feature type="transmembrane region" description="Helical" evidence="8">
    <location>
        <begin position="284"/>
        <end position="305"/>
    </location>
</feature>
<keyword evidence="7 8" id="KW-0472">Membrane</keyword>
<dbReference type="EMBL" id="FWFN01000002">
    <property type="protein sequence ID" value="SLN23504.1"/>
    <property type="molecule type" value="Genomic_DNA"/>
</dbReference>
<name>A0A1X6YJT4_9RHOB</name>
<accession>A0A1X6YJT4</accession>
<dbReference type="Proteomes" id="UP000193963">
    <property type="component" value="Unassembled WGS sequence"/>
</dbReference>
<evidence type="ECO:0000256" key="7">
    <source>
        <dbReference type="ARBA" id="ARBA00023136"/>
    </source>
</evidence>
<dbReference type="PANTHER" id="PTHR30472:SF1">
    <property type="entry name" value="FE(3+) DICITRATE TRANSPORT SYSTEM PERMEASE PROTEIN FECC-RELATED"/>
    <property type="match status" value="1"/>
</dbReference>
<comment type="subcellular location">
    <subcellularLocation>
        <location evidence="1">Cell membrane</location>
        <topology evidence="1">Multi-pass membrane protein</topology>
    </subcellularLocation>
</comment>
<feature type="transmembrane region" description="Helical" evidence="8">
    <location>
        <begin position="195"/>
        <end position="220"/>
    </location>
</feature>
<protein>
    <submittedName>
        <fullName evidence="9">Putative siderophore transport system permease protein YfiZ</fullName>
    </submittedName>
</protein>
<keyword evidence="6 8" id="KW-1133">Transmembrane helix</keyword>
<feature type="transmembrane region" description="Helical" evidence="8">
    <location>
        <begin position="95"/>
        <end position="116"/>
    </location>
</feature>
<sequence length="338" mass="34192">MTGAGRVQRVRTGALTGLAVLALLFVLGLAIGSRPIPPVEVWRALVAFDPGSDLHVIVQALRLPRDLLAVSAGAALGLAGALMQSLTRNPLAEPGLLGVNAGAALAVVLGTMAFGLTSVAGYVWFGFLGAGLAGVAVFVLGRAHDSGTDPVRLILAGAGLTILLGTMTSLLMLNSDLRVLDILRNWQTGTLDGRGYAAAGVMALALLAGGVASVIVAPALDALALGQDLGRTLGLDPRRIWALACLAVMLLAGAATATAGPIAFVGLISPHVARMLAGPANRSVLPLSALMGAIMLLAADILGRVVAMPGEVAAGTVAALIGGPFFVHVVRRYRLVQL</sequence>
<dbReference type="SUPFAM" id="SSF81345">
    <property type="entry name" value="ABC transporter involved in vitamin B12 uptake, BtuC"/>
    <property type="match status" value="1"/>
</dbReference>
<keyword evidence="5 8" id="KW-0812">Transmembrane</keyword>
<feature type="transmembrane region" description="Helical" evidence="8">
    <location>
        <begin position="240"/>
        <end position="264"/>
    </location>
</feature>
<feature type="transmembrane region" description="Helical" evidence="8">
    <location>
        <begin position="312"/>
        <end position="330"/>
    </location>
</feature>
<evidence type="ECO:0000256" key="3">
    <source>
        <dbReference type="ARBA" id="ARBA00022448"/>
    </source>
</evidence>
<dbReference type="InterPro" id="IPR037294">
    <property type="entry name" value="ABC_BtuC-like"/>
</dbReference>